<proteinExistence type="predicted"/>
<dbReference type="Proteomes" id="UP000078543">
    <property type="component" value="Unassembled WGS sequence"/>
</dbReference>
<name>A0A178MBV1_9PROT</name>
<dbReference type="AlphaFoldDB" id="A0A178MBV1"/>
<evidence type="ECO:0000256" key="1">
    <source>
        <dbReference type="SAM" id="SignalP"/>
    </source>
</evidence>
<keyword evidence="1" id="KW-0732">Signal</keyword>
<comment type="caution">
    <text evidence="2">The sequence shown here is derived from an EMBL/GenBank/DDBJ whole genome shotgun (WGS) entry which is preliminary data.</text>
</comment>
<evidence type="ECO:0000313" key="2">
    <source>
        <dbReference type="EMBL" id="OAN45344.1"/>
    </source>
</evidence>
<keyword evidence="3" id="KW-1185">Reference proteome</keyword>
<accession>A0A178MBV1</accession>
<reference evidence="2 3" key="1">
    <citation type="submission" date="2016-04" db="EMBL/GenBank/DDBJ databases">
        <title>Draft genome sequence of freshwater magnetotactic bacteria Magnetospirillum marisnigri SP-1 and Magnetospirillum moscoviense BB-1.</title>
        <authorList>
            <person name="Koziaeva V."/>
            <person name="Dziuba M.V."/>
            <person name="Ivanov T.M."/>
            <person name="Kuznetsov B."/>
            <person name="Grouzdev D.S."/>
        </authorList>
    </citation>
    <scope>NUCLEOTIDE SEQUENCE [LARGE SCALE GENOMIC DNA]</scope>
    <source>
        <strain evidence="2 3">BB-1</strain>
    </source>
</reference>
<gene>
    <name evidence="2" type="ORF">A6A05_04275</name>
</gene>
<organism evidence="2 3">
    <name type="scientific">Magnetospirillum moscoviense</name>
    <dbReference type="NCBI Taxonomy" id="1437059"/>
    <lineage>
        <taxon>Bacteria</taxon>
        <taxon>Pseudomonadati</taxon>
        <taxon>Pseudomonadota</taxon>
        <taxon>Alphaproteobacteria</taxon>
        <taxon>Rhodospirillales</taxon>
        <taxon>Rhodospirillaceae</taxon>
        <taxon>Magnetospirillum</taxon>
    </lineage>
</organism>
<sequence>MRHLIAAFVLSALALSPAVAADKAAKKSSDGTYILTDKEDGTTFGRVDGEPVMLQKTPDGTVGKMGKDKVILMKDGQGNTIGRVGDKKVFCHKDPEAGLTFCK</sequence>
<feature type="signal peptide" evidence="1">
    <location>
        <begin position="1"/>
        <end position="20"/>
    </location>
</feature>
<dbReference type="EMBL" id="LWQU01000185">
    <property type="protein sequence ID" value="OAN45344.1"/>
    <property type="molecule type" value="Genomic_DNA"/>
</dbReference>
<feature type="chain" id="PRO_5008091825" evidence="1">
    <location>
        <begin position="21"/>
        <end position="103"/>
    </location>
</feature>
<protein>
    <submittedName>
        <fullName evidence="2">Uncharacterized protein</fullName>
    </submittedName>
</protein>
<dbReference type="RefSeq" id="WP_068504109.1">
    <property type="nucleotide sequence ID" value="NZ_LWQU01000185.1"/>
</dbReference>
<evidence type="ECO:0000313" key="3">
    <source>
        <dbReference type="Proteomes" id="UP000078543"/>
    </source>
</evidence>